<dbReference type="EMBL" id="BAAAIZ010000090">
    <property type="protein sequence ID" value="GAA1431690.1"/>
    <property type="molecule type" value="Genomic_DNA"/>
</dbReference>
<organism evidence="1 2">
    <name type="scientific">Streptomyces thermospinosisporus</name>
    <dbReference type="NCBI Taxonomy" id="161482"/>
    <lineage>
        <taxon>Bacteria</taxon>
        <taxon>Bacillati</taxon>
        <taxon>Actinomycetota</taxon>
        <taxon>Actinomycetes</taxon>
        <taxon>Kitasatosporales</taxon>
        <taxon>Streptomycetaceae</taxon>
        <taxon>Streptomyces</taxon>
    </lineage>
</organism>
<dbReference type="Proteomes" id="UP001500973">
    <property type="component" value="Unassembled WGS sequence"/>
</dbReference>
<sequence>MNERLAVGAASLAGGLSGLTAVARAMLPRPSGRHRAPQRAPFALAPQEFRLCLKCGVETAATVFPNGAFSCTEGHLYVPGGGGR</sequence>
<reference evidence="2" key="1">
    <citation type="journal article" date="2019" name="Int. J. Syst. Evol. Microbiol.">
        <title>The Global Catalogue of Microorganisms (GCM) 10K type strain sequencing project: providing services to taxonomists for standard genome sequencing and annotation.</title>
        <authorList>
            <consortium name="The Broad Institute Genomics Platform"/>
            <consortium name="The Broad Institute Genome Sequencing Center for Infectious Disease"/>
            <person name="Wu L."/>
            <person name="Ma J."/>
        </authorList>
    </citation>
    <scope>NUCLEOTIDE SEQUENCE [LARGE SCALE GENOMIC DNA]</scope>
    <source>
        <strain evidence="2">JCM 11756</strain>
    </source>
</reference>
<name>A0ABP4JXG1_9ACTN</name>
<protein>
    <submittedName>
        <fullName evidence="1">Uncharacterized protein</fullName>
    </submittedName>
</protein>
<accession>A0ABP4JXG1</accession>
<gene>
    <name evidence="1" type="ORF">GCM10009601_51190</name>
</gene>
<proteinExistence type="predicted"/>
<evidence type="ECO:0000313" key="2">
    <source>
        <dbReference type="Proteomes" id="UP001500973"/>
    </source>
</evidence>
<dbReference type="RefSeq" id="WP_344015500.1">
    <property type="nucleotide sequence ID" value="NZ_BAAAIZ010000090.1"/>
</dbReference>
<evidence type="ECO:0000313" key="1">
    <source>
        <dbReference type="EMBL" id="GAA1431690.1"/>
    </source>
</evidence>
<comment type="caution">
    <text evidence="1">The sequence shown here is derived from an EMBL/GenBank/DDBJ whole genome shotgun (WGS) entry which is preliminary data.</text>
</comment>
<keyword evidence="2" id="KW-1185">Reference proteome</keyword>